<reference evidence="1" key="1">
    <citation type="submission" date="2015-07" db="EMBL/GenBank/DDBJ databases">
        <title>MeaNS - Measles Nucleotide Surveillance Program.</title>
        <authorList>
            <person name="Tran T."/>
            <person name="Druce J."/>
        </authorList>
    </citation>
    <scope>NUCLEOTIDE SEQUENCE</scope>
    <source>
        <strain evidence="1">UCB-OBI-ISO-001</strain>
        <tissue evidence="1">Gonad</tissue>
    </source>
</reference>
<gene>
    <name evidence="1" type="ORF">OCBIM_22031251mg</name>
</gene>
<organism evidence="1">
    <name type="scientific">Octopus bimaculoides</name>
    <name type="common">California two-spotted octopus</name>
    <dbReference type="NCBI Taxonomy" id="37653"/>
    <lineage>
        <taxon>Eukaryota</taxon>
        <taxon>Metazoa</taxon>
        <taxon>Spiralia</taxon>
        <taxon>Lophotrochozoa</taxon>
        <taxon>Mollusca</taxon>
        <taxon>Cephalopoda</taxon>
        <taxon>Coleoidea</taxon>
        <taxon>Octopodiformes</taxon>
        <taxon>Octopoda</taxon>
        <taxon>Incirrata</taxon>
        <taxon>Octopodidae</taxon>
        <taxon>Octopus</taxon>
    </lineage>
</organism>
<sequence length="78" mass="9503">MNLHLLNIWTNPYNSKEFRLNITIKFSVSSDKYFVFCTSFDTVSQLQFNEHYSKNIIEFLKSKIKLPTAYFWYFIFQL</sequence>
<protein>
    <submittedName>
        <fullName evidence="1">Uncharacterized protein</fullName>
    </submittedName>
</protein>
<proteinExistence type="predicted"/>
<dbReference type="AlphaFoldDB" id="A0A0L8GMU7"/>
<dbReference type="EMBL" id="KQ421206">
    <property type="protein sequence ID" value="KOF78134.1"/>
    <property type="molecule type" value="Genomic_DNA"/>
</dbReference>
<evidence type="ECO:0000313" key="1">
    <source>
        <dbReference type="EMBL" id="KOF78134.1"/>
    </source>
</evidence>
<accession>A0A0L8GMU7</accession>
<name>A0A0L8GMU7_OCTBM</name>